<evidence type="ECO:0000313" key="2">
    <source>
        <dbReference type="EMBL" id="WOL20297.1"/>
    </source>
</evidence>
<dbReference type="InterPro" id="IPR043502">
    <property type="entry name" value="DNA/RNA_pol_sf"/>
</dbReference>
<reference evidence="2 3" key="1">
    <citation type="submission" date="2023-10" db="EMBL/GenBank/DDBJ databases">
        <title>Chromosome-scale genome assembly provides insights into flower coloration mechanisms of Canna indica.</title>
        <authorList>
            <person name="Li C."/>
        </authorList>
    </citation>
    <scope>NUCLEOTIDE SEQUENCE [LARGE SCALE GENOMIC DNA]</scope>
    <source>
        <tissue evidence="2">Flower</tissue>
    </source>
</reference>
<evidence type="ECO:0000313" key="3">
    <source>
        <dbReference type="Proteomes" id="UP001327560"/>
    </source>
</evidence>
<sequence>MVKQTSNLPITMLGIYGPPAWDRRVEFFHELSTLPVDFLAPLIMGGDFNVTRNTTERKNCKGHSGDSRVFSQLIVDLDLLDLPIAGLDYTWTNNQAQPALAKLDQILLGSQLGGIYGPLYQDGPSLSKPILIEQPLFRVDWPKIYSLDGQNLQHITCPFSLDEVKGVVFELKNHKSLGPDGIQNESFKTFWNDLGSILTRLFNDILEKSDLIKRINNAFIVLIPKKYGACRLEDFRPIGLEGSLIKKFSKLLANRLATLMPSLIDYTQGAFTSGRSSLDCYMTVNEKIWSCKAGNENMCFINVYFAKAFDSIGHGFLLDLLEASGFPNSWISRIAHLLSSALSSIINNGSIGQSFGHKRGLRQGNPLSPLLFNIIMDSLSKLIQRACHLGFIKGALSNSIEGGISHIAFADDLVIFYLFILSDNPLSTVAEAKDLDEENGIRGWNIGFTNQVPLGRIEALTQHLSPFLYGLGPDSFKWKWTTGASKGRLLTKDRLIKWNVQVDETCVLCHTLDESHAHLFHGCTFIITGWRKMLELCDTPLFNLNYKPWCRHNIKPSKKIKEKLGAVMIWKSIMWKERNSRTFRNEEKSVVELAFEGANLFLLCKNLYSP</sequence>
<dbReference type="SUPFAM" id="SSF56672">
    <property type="entry name" value="DNA/RNA polymerases"/>
    <property type="match status" value="1"/>
</dbReference>
<gene>
    <name evidence="2" type="ORF">Cni_G29101</name>
</gene>
<dbReference type="InterPro" id="IPR036691">
    <property type="entry name" value="Endo/exonu/phosph_ase_sf"/>
</dbReference>
<dbReference type="Pfam" id="PF00078">
    <property type="entry name" value="RVT_1"/>
    <property type="match status" value="1"/>
</dbReference>
<dbReference type="EMBL" id="CP136898">
    <property type="protein sequence ID" value="WOL20297.1"/>
    <property type="molecule type" value="Genomic_DNA"/>
</dbReference>
<dbReference type="AlphaFoldDB" id="A0AAQ3LAZ9"/>
<proteinExistence type="predicted"/>
<dbReference type="InterPro" id="IPR000477">
    <property type="entry name" value="RT_dom"/>
</dbReference>
<keyword evidence="3" id="KW-1185">Reference proteome</keyword>
<dbReference type="PROSITE" id="PS50878">
    <property type="entry name" value="RT_POL"/>
    <property type="match status" value="1"/>
</dbReference>
<accession>A0AAQ3LAZ9</accession>
<dbReference type="Gene3D" id="3.60.10.10">
    <property type="entry name" value="Endonuclease/exonuclease/phosphatase"/>
    <property type="match status" value="1"/>
</dbReference>
<feature type="domain" description="Reverse transcriptase" evidence="1">
    <location>
        <begin position="204"/>
        <end position="468"/>
    </location>
</feature>
<dbReference type="SUPFAM" id="SSF56219">
    <property type="entry name" value="DNase I-like"/>
    <property type="match status" value="1"/>
</dbReference>
<dbReference type="CDD" id="cd01650">
    <property type="entry name" value="RT_nLTR_like"/>
    <property type="match status" value="1"/>
</dbReference>
<dbReference type="PANTHER" id="PTHR19446">
    <property type="entry name" value="REVERSE TRANSCRIPTASES"/>
    <property type="match status" value="1"/>
</dbReference>
<dbReference type="InterPro" id="IPR026960">
    <property type="entry name" value="RVT-Znf"/>
</dbReference>
<evidence type="ECO:0000259" key="1">
    <source>
        <dbReference type="PROSITE" id="PS50878"/>
    </source>
</evidence>
<name>A0AAQ3LAZ9_9LILI</name>
<organism evidence="2 3">
    <name type="scientific">Canna indica</name>
    <name type="common">Indian-shot</name>
    <dbReference type="NCBI Taxonomy" id="4628"/>
    <lineage>
        <taxon>Eukaryota</taxon>
        <taxon>Viridiplantae</taxon>
        <taxon>Streptophyta</taxon>
        <taxon>Embryophyta</taxon>
        <taxon>Tracheophyta</taxon>
        <taxon>Spermatophyta</taxon>
        <taxon>Magnoliopsida</taxon>
        <taxon>Liliopsida</taxon>
        <taxon>Zingiberales</taxon>
        <taxon>Cannaceae</taxon>
        <taxon>Canna</taxon>
    </lineage>
</organism>
<protein>
    <recommendedName>
        <fullName evidence="1">Reverse transcriptase domain-containing protein</fullName>
    </recommendedName>
</protein>
<dbReference type="Proteomes" id="UP001327560">
    <property type="component" value="Chromosome 9"/>
</dbReference>
<dbReference type="Pfam" id="PF13966">
    <property type="entry name" value="zf-RVT"/>
    <property type="match status" value="1"/>
</dbReference>